<dbReference type="InterPro" id="IPR028082">
    <property type="entry name" value="Peripla_BP_I"/>
</dbReference>
<dbReference type="SUPFAM" id="SSF46785">
    <property type="entry name" value="Winged helix' DNA-binding domain"/>
    <property type="match status" value="1"/>
</dbReference>
<dbReference type="CDD" id="cd06267">
    <property type="entry name" value="PBP1_LacI_sugar_binding-like"/>
    <property type="match status" value="1"/>
</dbReference>
<reference evidence="5 6" key="1">
    <citation type="submission" date="2020-07" db="EMBL/GenBank/DDBJ databases">
        <authorList>
            <person name="Feng X."/>
        </authorList>
    </citation>
    <scope>NUCLEOTIDE SEQUENCE [LARGE SCALE GENOMIC DNA]</scope>
    <source>
        <strain evidence="5 6">JCM14086</strain>
    </source>
</reference>
<organism evidence="5 6">
    <name type="scientific">Puniceicoccus vermicola</name>
    <dbReference type="NCBI Taxonomy" id="388746"/>
    <lineage>
        <taxon>Bacteria</taxon>
        <taxon>Pseudomonadati</taxon>
        <taxon>Verrucomicrobiota</taxon>
        <taxon>Opitutia</taxon>
        <taxon>Puniceicoccales</taxon>
        <taxon>Puniceicoccaceae</taxon>
        <taxon>Puniceicoccus</taxon>
    </lineage>
</organism>
<dbReference type="AlphaFoldDB" id="A0A7X1B1U7"/>
<evidence type="ECO:0000256" key="1">
    <source>
        <dbReference type="ARBA" id="ARBA00023015"/>
    </source>
</evidence>
<dbReference type="GO" id="GO:0000976">
    <property type="term" value="F:transcription cis-regulatory region binding"/>
    <property type="evidence" value="ECO:0007669"/>
    <property type="project" value="TreeGrafter"/>
</dbReference>
<dbReference type="InterPro" id="IPR046335">
    <property type="entry name" value="LacI/GalR-like_sensor"/>
</dbReference>
<dbReference type="InterPro" id="IPR000524">
    <property type="entry name" value="Tscrpt_reg_HTH_GntR"/>
</dbReference>
<accession>A0A7X1B1U7</accession>
<dbReference type="InterPro" id="IPR036390">
    <property type="entry name" value="WH_DNA-bd_sf"/>
</dbReference>
<keyword evidence="2 5" id="KW-0238">DNA-binding</keyword>
<feature type="domain" description="HTH gntR-type" evidence="4">
    <location>
        <begin position="13"/>
        <end position="80"/>
    </location>
</feature>
<dbReference type="PANTHER" id="PTHR30146:SF109">
    <property type="entry name" value="HTH-TYPE TRANSCRIPTIONAL REGULATOR GALS"/>
    <property type="match status" value="1"/>
</dbReference>
<dbReference type="GO" id="GO:0003700">
    <property type="term" value="F:DNA-binding transcription factor activity"/>
    <property type="evidence" value="ECO:0007669"/>
    <property type="project" value="InterPro"/>
</dbReference>
<evidence type="ECO:0000256" key="3">
    <source>
        <dbReference type="ARBA" id="ARBA00023163"/>
    </source>
</evidence>
<dbReference type="Gene3D" id="1.10.10.10">
    <property type="entry name" value="Winged helix-like DNA-binding domain superfamily/Winged helix DNA-binding domain"/>
    <property type="match status" value="1"/>
</dbReference>
<evidence type="ECO:0000259" key="4">
    <source>
        <dbReference type="PROSITE" id="PS50949"/>
    </source>
</evidence>
<comment type="caution">
    <text evidence="5">The sequence shown here is derived from an EMBL/GenBank/DDBJ whole genome shotgun (WGS) entry which is preliminary data.</text>
</comment>
<dbReference type="SMART" id="SM00345">
    <property type="entry name" value="HTH_GNTR"/>
    <property type="match status" value="1"/>
</dbReference>
<sequence>MENSFQAQTFRHLTLPQQLSEFLKVELLAQYEPGECLPSISQLSKSYEVSPMTLRAALSILSQQGYLDIRHGSGTYLSDLGQKQHVGLVLGLDIAQPQSFFRLHLMQYLRQKLDQLGFKSRVYLAYGGGGVEGCPDLEQEISANRVRCLVMLSSLKQLASKEVLDSKGIPRIELWQNTEYYVMPDYESFVREGVRRLAAAGRKRIAMIEWSSERKNAGGRDLKVFQQAMEEHGLEVNRKWHRGDLSPNLRGSGWSLFREIWMSEKVKPDAILVTDDMLFQGVQTAIEEMNISVPDQLMVATLGMKGSADPCVIPAEVGEVDPEAFGDAVLSIALPLLNRQKVAKPNQVLSMGWKTIAASASGSTSEVRLSEKA</sequence>
<name>A0A7X1B1U7_9BACT</name>
<evidence type="ECO:0000313" key="5">
    <source>
        <dbReference type="EMBL" id="MBC2602925.1"/>
    </source>
</evidence>
<keyword evidence="1" id="KW-0805">Transcription regulation</keyword>
<dbReference type="PANTHER" id="PTHR30146">
    <property type="entry name" value="LACI-RELATED TRANSCRIPTIONAL REPRESSOR"/>
    <property type="match status" value="1"/>
</dbReference>
<dbReference type="InterPro" id="IPR036388">
    <property type="entry name" value="WH-like_DNA-bd_sf"/>
</dbReference>
<protein>
    <submittedName>
        <fullName evidence="5">LacI family DNA-binding transcriptional regulator</fullName>
    </submittedName>
</protein>
<evidence type="ECO:0000313" key="6">
    <source>
        <dbReference type="Proteomes" id="UP000525652"/>
    </source>
</evidence>
<keyword evidence="6" id="KW-1185">Reference proteome</keyword>
<dbReference type="SUPFAM" id="SSF53822">
    <property type="entry name" value="Periplasmic binding protein-like I"/>
    <property type="match status" value="1"/>
</dbReference>
<dbReference type="PROSITE" id="PS50949">
    <property type="entry name" value="HTH_GNTR"/>
    <property type="match status" value="1"/>
</dbReference>
<dbReference type="EMBL" id="JACHVA010000106">
    <property type="protein sequence ID" value="MBC2602925.1"/>
    <property type="molecule type" value="Genomic_DNA"/>
</dbReference>
<dbReference type="CDD" id="cd07377">
    <property type="entry name" value="WHTH_GntR"/>
    <property type="match status" value="1"/>
</dbReference>
<dbReference type="Proteomes" id="UP000525652">
    <property type="component" value="Unassembled WGS sequence"/>
</dbReference>
<proteinExistence type="predicted"/>
<dbReference type="Pfam" id="PF00392">
    <property type="entry name" value="GntR"/>
    <property type="match status" value="1"/>
</dbReference>
<dbReference type="RefSeq" id="WP_185693588.1">
    <property type="nucleotide sequence ID" value="NZ_JACHVA010000106.1"/>
</dbReference>
<keyword evidence="3" id="KW-0804">Transcription</keyword>
<dbReference type="Gene3D" id="3.40.50.2300">
    <property type="match status" value="2"/>
</dbReference>
<evidence type="ECO:0000256" key="2">
    <source>
        <dbReference type="ARBA" id="ARBA00023125"/>
    </source>
</evidence>
<dbReference type="Pfam" id="PF13377">
    <property type="entry name" value="Peripla_BP_3"/>
    <property type="match status" value="1"/>
</dbReference>
<gene>
    <name evidence="5" type="ORF">H5P30_14170</name>
</gene>